<feature type="non-terminal residue" evidence="2">
    <location>
        <position position="1"/>
    </location>
</feature>
<dbReference type="AlphaFoldDB" id="A0A699GWB3"/>
<organism evidence="2">
    <name type="scientific">Tanacetum cinerariifolium</name>
    <name type="common">Dalmatian daisy</name>
    <name type="synonym">Chrysanthemum cinerariifolium</name>
    <dbReference type="NCBI Taxonomy" id="118510"/>
    <lineage>
        <taxon>Eukaryota</taxon>
        <taxon>Viridiplantae</taxon>
        <taxon>Streptophyta</taxon>
        <taxon>Embryophyta</taxon>
        <taxon>Tracheophyta</taxon>
        <taxon>Spermatophyta</taxon>
        <taxon>Magnoliopsida</taxon>
        <taxon>eudicotyledons</taxon>
        <taxon>Gunneridae</taxon>
        <taxon>Pentapetalae</taxon>
        <taxon>asterids</taxon>
        <taxon>campanulids</taxon>
        <taxon>Asterales</taxon>
        <taxon>Asteraceae</taxon>
        <taxon>Asteroideae</taxon>
        <taxon>Anthemideae</taxon>
        <taxon>Anthemidinae</taxon>
        <taxon>Tanacetum</taxon>
    </lineage>
</organism>
<evidence type="ECO:0000256" key="1">
    <source>
        <dbReference type="SAM" id="MobiDB-lite"/>
    </source>
</evidence>
<accession>A0A699GWB3</accession>
<comment type="caution">
    <text evidence="2">The sequence shown here is derived from an EMBL/GenBank/DDBJ whole genome shotgun (WGS) entry which is preliminary data.</text>
</comment>
<feature type="region of interest" description="Disordered" evidence="1">
    <location>
        <begin position="562"/>
        <end position="601"/>
    </location>
</feature>
<name>A0A699GWB3_TANCI</name>
<dbReference type="EMBL" id="BKCJ010062656">
    <property type="protein sequence ID" value="GEW53888.1"/>
    <property type="molecule type" value="Genomic_DNA"/>
</dbReference>
<feature type="compositionally biased region" description="Low complexity" evidence="1">
    <location>
        <begin position="578"/>
        <end position="596"/>
    </location>
</feature>
<feature type="region of interest" description="Disordered" evidence="1">
    <location>
        <begin position="122"/>
        <end position="146"/>
    </location>
</feature>
<feature type="compositionally biased region" description="Polar residues" evidence="1">
    <location>
        <begin position="562"/>
        <end position="576"/>
    </location>
</feature>
<protein>
    <submittedName>
        <fullName evidence="2">Uncharacterized mitochondrial protein AtMg00810-like</fullName>
    </submittedName>
</protein>
<gene>
    <name evidence="2" type="ORF">Tci_225864</name>
</gene>
<evidence type="ECO:0000313" key="2">
    <source>
        <dbReference type="EMBL" id="GEW53888.1"/>
    </source>
</evidence>
<proteinExistence type="predicted"/>
<feature type="compositionally biased region" description="Low complexity" evidence="1">
    <location>
        <begin position="122"/>
        <end position="131"/>
    </location>
</feature>
<reference evidence="2" key="1">
    <citation type="journal article" date="2019" name="Sci. Rep.">
        <title>Draft genome of Tanacetum cinerariifolium, the natural source of mosquito coil.</title>
        <authorList>
            <person name="Yamashiro T."/>
            <person name="Shiraishi A."/>
            <person name="Satake H."/>
            <person name="Nakayama K."/>
        </authorList>
    </citation>
    <scope>NUCLEOTIDE SEQUENCE</scope>
</reference>
<sequence>PYTPSTVVIQAVPVTENSPEIREHTAVETILNMAPANKAHFQSEKDAIQMILTGIEDEIYSTLDACKTTHEMLEPIERLQQGESLNIQDTMILNKLRDKDMQKNLALIAKYFKKIYKPTNNNLRTSSNTRNKNVDTTPRYKNDNQTGQFRNQRTMTVARARETVGGQLKRVKDFTYHKEKMLMCKQAEKGVPLQAEQYDWLANTNEEIDEQELKAHYSYMAKIQEVPIANPGTDSELLEHVQNDDGYNVFANEIQHSEQPKSISKTCVVETGDSNVIPDSPDMCDNDIQNDQNVIECGDVRVALANLIANIKLDVDENKKIQKQLKKANASLTQELIECKSILGKTSRTIGESNSIRDSFLIALQYKQTEFERYKAFNDRTVDYEKLERKLNETLGLLAQKEFDIKEGLKVNAYEILVVKEKHDELVKQSLLTKSHYEGLVKEKIKIVQLIIFIVDSGCTRHMTGNLTLLCNFIEKYLGLNHNLFSVGQFCDADLKVAFQKSTCFVTDLQGNNLLTDYENSGPVPQLQNVSPLADTIAPSQQELDLLFGPMYDEFFNEGTLSVNKSSSPTNNSKQQDIPPTTNNPSSTEPITPTSNVNAEENNDHQAEYTQFQQDEFINPLCTSAKYALEILKKHGIEKGQSIGAPMVTKPKLDADLSGTLTDQTDYHSKTESLMYLTSSGPDIVLRCKGATKLKDIVILHTSEVLEREWRAGSVSFLAFEIGSVRIWLYVESKALFDSEIGQISLNQKKQHVFNVLNAKPLEVTFLKFIKLVIISMHSYLIQMLVVMPFNDLKFGDIDDSTFGVDILSIIPVDRKSIELLTFGPSMRDSPESIFVIADWCLTPHFARLLQERIQTPPDSCMILHQLIGWTS</sequence>